<dbReference type="Proteomes" id="UP001732720">
    <property type="component" value="Chromosome 8"/>
</dbReference>
<gene>
    <name evidence="2" type="primary">LOC109680974</name>
</gene>
<accession>A0AC58NFU5</accession>
<organism evidence="1 2">
    <name type="scientific">Castor canadensis</name>
    <name type="common">American beaver</name>
    <dbReference type="NCBI Taxonomy" id="51338"/>
    <lineage>
        <taxon>Eukaryota</taxon>
        <taxon>Metazoa</taxon>
        <taxon>Chordata</taxon>
        <taxon>Craniata</taxon>
        <taxon>Vertebrata</taxon>
        <taxon>Euteleostomi</taxon>
        <taxon>Mammalia</taxon>
        <taxon>Eutheria</taxon>
        <taxon>Euarchontoglires</taxon>
        <taxon>Glires</taxon>
        <taxon>Rodentia</taxon>
        <taxon>Castorimorpha</taxon>
        <taxon>Castoridae</taxon>
        <taxon>Castor</taxon>
    </lineage>
</organism>
<evidence type="ECO:0000313" key="1">
    <source>
        <dbReference type="Proteomes" id="UP001732720"/>
    </source>
</evidence>
<name>A0AC58NFU5_CASCN</name>
<proteinExistence type="predicted"/>
<evidence type="ECO:0000313" key="2">
    <source>
        <dbReference type="RefSeq" id="XP_073940502.1"/>
    </source>
</evidence>
<sequence length="378" mass="41292">MAHFLSTAAAEPRGRGTLLDATSEFQEKPLRDTTAGTMDTETREELSGVSGLIKDTTLFLMDKLIPEDVQYLATEDEAWEVFLAETNLSREEADELRQALKKLTAVMAVEEKEKFQKDLQEVKRFWNELPQVKRDIEQRIGKLCALAEEVDKMHRGCTISNMVADSTGAASGVMTILGFALALVTAGSNLALSAAGMGLGAVSTVSDVTTPLLEETNTLSAKAETCRLISISMDTLKELAEIVDKLVPKVVSTANHLKAYLKDLGRKVHAFKETRVNPHLVPEAGCLMNTGTTSDRSAEQVLGDTALEMTRGAQIRGGVTEGVSHGMDVYSLVGESMHLYREAEAELAKELRRVGQELEKKLEELVQFEGTLPSDPIH</sequence>
<keyword evidence="1" id="KW-1185">Reference proteome</keyword>
<dbReference type="RefSeq" id="XP_073940502.1">
    <property type="nucleotide sequence ID" value="XM_074084401.1"/>
</dbReference>
<protein>
    <submittedName>
        <fullName evidence="2">Apolipoprotein L3-like isoform X1</fullName>
    </submittedName>
</protein>
<reference evidence="2" key="1">
    <citation type="submission" date="2025-08" db="UniProtKB">
        <authorList>
            <consortium name="RefSeq"/>
        </authorList>
    </citation>
    <scope>IDENTIFICATION</scope>
</reference>